<dbReference type="GO" id="GO:0006285">
    <property type="term" value="P:base-excision repair, AP site formation"/>
    <property type="evidence" value="ECO:0007669"/>
    <property type="project" value="TreeGrafter"/>
</dbReference>
<evidence type="ECO:0000256" key="7">
    <source>
        <dbReference type="ARBA" id="ARBA00023014"/>
    </source>
</evidence>
<evidence type="ECO:0000313" key="11">
    <source>
        <dbReference type="EMBL" id="QEC69346.1"/>
    </source>
</evidence>
<keyword evidence="7" id="KW-0411">Iron-sulfur</keyword>
<keyword evidence="11" id="KW-0540">Nuclease</keyword>
<dbReference type="SMART" id="SM00478">
    <property type="entry name" value="ENDO3c"/>
    <property type="match status" value="1"/>
</dbReference>
<evidence type="ECO:0000256" key="3">
    <source>
        <dbReference type="ARBA" id="ARBA00022723"/>
    </source>
</evidence>
<dbReference type="GO" id="GO:0004519">
    <property type="term" value="F:endonuclease activity"/>
    <property type="evidence" value="ECO:0007669"/>
    <property type="project" value="UniProtKB-KW"/>
</dbReference>
<evidence type="ECO:0000256" key="9">
    <source>
        <dbReference type="ARBA" id="ARBA00023295"/>
    </source>
</evidence>
<sequence length="211" mass="23709">MKQPTVDWPNAVKPLIKKYKDHKHPLDAKNLYQMLVMVVLSAQTTDTVINLIAPELFKAMPTMEALAKCEPEDLHKYISKVRSFGNKSKWLVAIAKQLKKDSAIPTTMGGLVALPGIGRKSANVIKNYAKAEIEGIVVDLHTIRVSNRLGIVDTEDPKKIEQEMMELLPQKQWDAGMCMSFLGREVCRPTNPDHAKCVMNKVCAYYQSTQN</sequence>
<evidence type="ECO:0000256" key="6">
    <source>
        <dbReference type="ARBA" id="ARBA00023004"/>
    </source>
</evidence>
<dbReference type="EMBL" id="CP042435">
    <property type="protein sequence ID" value="QEC69346.1"/>
    <property type="molecule type" value="Genomic_DNA"/>
</dbReference>
<reference evidence="11 12" key="1">
    <citation type="journal article" date="2016" name="Int. J. Syst. Evol. Microbiol.">
        <title>Panacibacter ginsenosidivorans gen. nov., sp. nov., with ginsenoside converting activity isolated from soil of a ginseng field.</title>
        <authorList>
            <person name="Siddiqi M.Z."/>
            <person name="Muhammad Shafi S."/>
            <person name="Choi K.D."/>
            <person name="Im W.T."/>
        </authorList>
    </citation>
    <scope>NUCLEOTIDE SEQUENCE [LARGE SCALE GENOMIC DNA]</scope>
    <source>
        <strain evidence="11 12">Gsoil1550</strain>
    </source>
</reference>
<dbReference type="GO" id="GO:0046872">
    <property type="term" value="F:metal ion binding"/>
    <property type="evidence" value="ECO:0007669"/>
    <property type="project" value="UniProtKB-KW"/>
</dbReference>
<accession>A0A5B8VFM7</accession>
<dbReference type="Gene3D" id="1.10.340.30">
    <property type="entry name" value="Hypothetical protein, domain 2"/>
    <property type="match status" value="1"/>
</dbReference>
<name>A0A5B8VFM7_9BACT</name>
<evidence type="ECO:0000256" key="8">
    <source>
        <dbReference type="ARBA" id="ARBA00023204"/>
    </source>
</evidence>
<evidence type="ECO:0000256" key="1">
    <source>
        <dbReference type="ARBA" id="ARBA00008343"/>
    </source>
</evidence>
<dbReference type="GO" id="GO:0051539">
    <property type="term" value="F:4 iron, 4 sulfur cluster binding"/>
    <property type="evidence" value="ECO:0007669"/>
    <property type="project" value="UniProtKB-KW"/>
</dbReference>
<dbReference type="InterPro" id="IPR023170">
    <property type="entry name" value="HhH_base_excis_C"/>
</dbReference>
<dbReference type="OrthoDB" id="9800977at2"/>
<dbReference type="RefSeq" id="WP_147192223.1">
    <property type="nucleotide sequence ID" value="NZ_CP042435.1"/>
</dbReference>
<dbReference type="Gene3D" id="1.10.1670.10">
    <property type="entry name" value="Helix-hairpin-Helix base-excision DNA repair enzymes (C-terminal)"/>
    <property type="match status" value="1"/>
</dbReference>
<evidence type="ECO:0000256" key="2">
    <source>
        <dbReference type="ARBA" id="ARBA00022485"/>
    </source>
</evidence>
<keyword evidence="4" id="KW-0227">DNA damage</keyword>
<dbReference type="CDD" id="cd00056">
    <property type="entry name" value="ENDO3c"/>
    <property type="match status" value="1"/>
</dbReference>
<keyword evidence="3" id="KW-0479">Metal-binding</keyword>
<keyword evidence="11" id="KW-0255">Endonuclease</keyword>
<organism evidence="11 12">
    <name type="scientific">Panacibacter ginsenosidivorans</name>
    <dbReference type="NCBI Taxonomy" id="1813871"/>
    <lineage>
        <taxon>Bacteria</taxon>
        <taxon>Pseudomonadati</taxon>
        <taxon>Bacteroidota</taxon>
        <taxon>Chitinophagia</taxon>
        <taxon>Chitinophagales</taxon>
        <taxon>Chitinophagaceae</taxon>
        <taxon>Panacibacter</taxon>
    </lineage>
</organism>
<gene>
    <name evidence="11" type="ORF">FRZ67_19290</name>
</gene>
<proteinExistence type="inferred from homology"/>
<dbReference type="PIRSF" id="PIRSF001435">
    <property type="entry name" value="Nth"/>
    <property type="match status" value="1"/>
</dbReference>
<dbReference type="SUPFAM" id="SSF48150">
    <property type="entry name" value="DNA-glycosylase"/>
    <property type="match status" value="1"/>
</dbReference>
<dbReference type="FunFam" id="1.10.340.30:FF:000001">
    <property type="entry name" value="Endonuclease III"/>
    <property type="match status" value="1"/>
</dbReference>
<dbReference type="InterPro" id="IPR003265">
    <property type="entry name" value="HhH-GPD_domain"/>
</dbReference>
<keyword evidence="5" id="KW-0378">Hydrolase</keyword>
<dbReference type="PANTHER" id="PTHR10359:SF18">
    <property type="entry name" value="ENDONUCLEASE III"/>
    <property type="match status" value="1"/>
</dbReference>
<keyword evidence="8" id="KW-0234">DNA repair</keyword>
<dbReference type="Pfam" id="PF00730">
    <property type="entry name" value="HhH-GPD"/>
    <property type="match status" value="1"/>
</dbReference>
<evidence type="ECO:0000259" key="10">
    <source>
        <dbReference type="SMART" id="SM00478"/>
    </source>
</evidence>
<keyword evidence="2" id="KW-0004">4Fe-4S</keyword>
<dbReference type="AlphaFoldDB" id="A0A5B8VFM7"/>
<evidence type="ECO:0000256" key="4">
    <source>
        <dbReference type="ARBA" id="ARBA00022763"/>
    </source>
</evidence>
<keyword evidence="6" id="KW-0408">Iron</keyword>
<evidence type="ECO:0000256" key="5">
    <source>
        <dbReference type="ARBA" id="ARBA00022801"/>
    </source>
</evidence>
<dbReference type="InterPro" id="IPR011257">
    <property type="entry name" value="DNA_glycosylase"/>
</dbReference>
<dbReference type="Proteomes" id="UP000321533">
    <property type="component" value="Chromosome"/>
</dbReference>
<dbReference type="KEGG" id="pgin:FRZ67_19290"/>
<keyword evidence="9" id="KW-0326">Glycosidase</keyword>
<comment type="similarity">
    <text evidence="1">Belongs to the Nth/MutY family.</text>
</comment>
<keyword evidence="12" id="KW-1185">Reference proteome</keyword>
<protein>
    <submittedName>
        <fullName evidence="11">Endonuclease III</fullName>
    </submittedName>
</protein>
<dbReference type="PANTHER" id="PTHR10359">
    <property type="entry name" value="A/G-SPECIFIC ADENINE GLYCOSYLASE/ENDONUCLEASE III"/>
    <property type="match status" value="1"/>
</dbReference>
<dbReference type="GO" id="GO:0019104">
    <property type="term" value="F:DNA N-glycosylase activity"/>
    <property type="evidence" value="ECO:0007669"/>
    <property type="project" value="UniProtKB-ARBA"/>
</dbReference>
<evidence type="ECO:0000313" key="12">
    <source>
        <dbReference type="Proteomes" id="UP000321533"/>
    </source>
</evidence>
<feature type="domain" description="HhH-GPD" evidence="10">
    <location>
        <begin position="40"/>
        <end position="185"/>
    </location>
</feature>